<evidence type="ECO:0000256" key="4">
    <source>
        <dbReference type="ARBA" id="ARBA00023002"/>
    </source>
</evidence>
<name>A0A4Q2K4N1_9FIRM</name>
<keyword evidence="13" id="KW-1185">Reference proteome</keyword>
<dbReference type="GO" id="GO:0004735">
    <property type="term" value="F:pyrroline-5-carboxylate reductase activity"/>
    <property type="evidence" value="ECO:0007669"/>
    <property type="project" value="UniProtKB-UniRule"/>
</dbReference>
<evidence type="ECO:0000256" key="1">
    <source>
        <dbReference type="ARBA" id="ARBA00005525"/>
    </source>
</evidence>
<protein>
    <recommendedName>
        <fullName evidence="6 7">Pyrroline-5-carboxylate reductase</fullName>
        <shortName evidence="6">P5C reductase</shortName>
        <shortName evidence="6">P5CR</shortName>
        <ecNumber evidence="6 7">1.5.1.2</ecNumber>
    </recommendedName>
    <alternativeName>
        <fullName evidence="6">PCA reductase</fullName>
    </alternativeName>
</protein>
<dbReference type="InterPro" id="IPR008927">
    <property type="entry name" value="6-PGluconate_DH-like_C_sf"/>
</dbReference>
<comment type="subcellular location">
    <subcellularLocation>
        <location evidence="6">Cytoplasm</location>
    </subcellularLocation>
</comment>
<evidence type="ECO:0000256" key="6">
    <source>
        <dbReference type="HAMAP-Rule" id="MF_01925"/>
    </source>
</evidence>
<dbReference type="Pfam" id="PF03807">
    <property type="entry name" value="F420_oxidored"/>
    <property type="match status" value="1"/>
</dbReference>
<feature type="binding site" evidence="8">
    <location>
        <begin position="10"/>
        <end position="15"/>
    </location>
    <ligand>
        <name>NADP(+)</name>
        <dbReference type="ChEBI" id="CHEBI:58349"/>
    </ligand>
</feature>
<dbReference type="AlphaFoldDB" id="A0A4Q2K4N1"/>
<evidence type="ECO:0000313" key="12">
    <source>
        <dbReference type="EMBL" id="RXZ57948.1"/>
    </source>
</evidence>
<dbReference type="GO" id="GO:0055129">
    <property type="term" value="P:L-proline biosynthetic process"/>
    <property type="evidence" value="ECO:0007669"/>
    <property type="project" value="UniProtKB-UniRule"/>
</dbReference>
<keyword evidence="2 6" id="KW-0641">Proline biosynthesis</keyword>
<dbReference type="InterPro" id="IPR000304">
    <property type="entry name" value="Pyrroline-COOH_reductase"/>
</dbReference>
<dbReference type="OrthoDB" id="9805754at2"/>
<dbReference type="Pfam" id="PF14748">
    <property type="entry name" value="P5CR_dimer"/>
    <property type="match status" value="1"/>
</dbReference>
<gene>
    <name evidence="6 12" type="primary">proC</name>
    <name evidence="12" type="ORF">ESZ91_11400</name>
</gene>
<dbReference type="PANTHER" id="PTHR11645">
    <property type="entry name" value="PYRROLINE-5-CARBOXYLATE REDUCTASE"/>
    <property type="match status" value="1"/>
</dbReference>
<feature type="domain" description="Pyrroline-5-carboxylate reductase catalytic N-terminal" evidence="10">
    <location>
        <begin position="6"/>
        <end position="98"/>
    </location>
</feature>
<proteinExistence type="inferred from homology"/>
<keyword evidence="6" id="KW-0963">Cytoplasm</keyword>
<dbReference type="RefSeq" id="WP_129227394.1">
    <property type="nucleotide sequence ID" value="NZ_SDOZ01000005.1"/>
</dbReference>
<comment type="pathway">
    <text evidence="6 9">Amino-acid biosynthesis; L-proline biosynthesis; L-proline from L-glutamate 5-semialdehyde: step 1/1.</text>
</comment>
<comment type="caution">
    <text evidence="12">The sequence shown here is derived from an EMBL/GenBank/DDBJ whole genome shotgun (WGS) entry which is preliminary data.</text>
</comment>
<keyword evidence="6 9" id="KW-0028">Amino-acid biosynthesis</keyword>
<dbReference type="HAMAP" id="MF_01925">
    <property type="entry name" value="P5C_reductase"/>
    <property type="match status" value="1"/>
</dbReference>
<keyword evidence="3 6" id="KW-0521">NADP</keyword>
<evidence type="ECO:0000313" key="13">
    <source>
        <dbReference type="Proteomes" id="UP000291269"/>
    </source>
</evidence>
<dbReference type="FunFam" id="1.10.3730.10:FF:000001">
    <property type="entry name" value="Pyrroline-5-carboxylate reductase"/>
    <property type="match status" value="1"/>
</dbReference>
<dbReference type="SUPFAM" id="SSF51735">
    <property type="entry name" value="NAD(P)-binding Rossmann-fold domains"/>
    <property type="match status" value="1"/>
</dbReference>
<dbReference type="Gene3D" id="3.40.50.720">
    <property type="entry name" value="NAD(P)-binding Rossmann-like Domain"/>
    <property type="match status" value="1"/>
</dbReference>
<evidence type="ECO:0000256" key="5">
    <source>
        <dbReference type="ARBA" id="ARBA00058118"/>
    </source>
</evidence>
<evidence type="ECO:0000259" key="10">
    <source>
        <dbReference type="Pfam" id="PF03807"/>
    </source>
</evidence>
<dbReference type="InterPro" id="IPR036291">
    <property type="entry name" value="NAD(P)-bd_dom_sf"/>
</dbReference>
<evidence type="ECO:0000256" key="9">
    <source>
        <dbReference type="RuleBase" id="RU003903"/>
    </source>
</evidence>
<evidence type="ECO:0000256" key="8">
    <source>
        <dbReference type="PIRSR" id="PIRSR000193-1"/>
    </source>
</evidence>
<dbReference type="PROSITE" id="PS00521">
    <property type="entry name" value="P5CR"/>
    <property type="match status" value="1"/>
</dbReference>
<dbReference type="PIRSF" id="PIRSF000193">
    <property type="entry name" value="Pyrrol-5-carb_rd"/>
    <property type="match status" value="1"/>
</dbReference>
<dbReference type="EC" id="1.5.1.2" evidence="6 7"/>
<keyword evidence="4 6" id="KW-0560">Oxidoreductase</keyword>
<comment type="similarity">
    <text evidence="1 6 9">Belongs to the pyrroline-5-carboxylate reductase family.</text>
</comment>
<sequence length="270" mass="28844">MKKQFKLGVIGGGFMAQAILKGAILSDFLRARKVLVADVSQKALDSLEYLDVNTTTDCRDVAENCEYVLFAVKPQNFLDVAKSLHGIPVEKVISIMAGVKKDKIRDALFGSGIRIARAMPNLPCSVGEGMTALDLSEFSSSADDCEFISSIFNNIGNLLLIKEDKLNAVTGISGSGPAYVYLFIEGLVKAGIRQGLTEDEAKTLAVSTVAGGAEMVAHSQDKTLRELVSAVCSKGGTTIQAVESFEKDDLEGVIDRAVSACVRRAEELSE</sequence>
<dbReference type="InterPro" id="IPR028939">
    <property type="entry name" value="P5C_Rdtase_cat_N"/>
</dbReference>
<comment type="catalytic activity">
    <reaction evidence="6">
        <text>L-proline + NAD(+) = (S)-1-pyrroline-5-carboxylate + NADH + 2 H(+)</text>
        <dbReference type="Rhea" id="RHEA:14105"/>
        <dbReference type="ChEBI" id="CHEBI:15378"/>
        <dbReference type="ChEBI" id="CHEBI:17388"/>
        <dbReference type="ChEBI" id="CHEBI:57540"/>
        <dbReference type="ChEBI" id="CHEBI:57945"/>
        <dbReference type="ChEBI" id="CHEBI:60039"/>
        <dbReference type="EC" id="1.5.1.2"/>
    </reaction>
</comment>
<evidence type="ECO:0000256" key="7">
    <source>
        <dbReference type="NCBIfam" id="TIGR00112"/>
    </source>
</evidence>
<dbReference type="EMBL" id="SDOZ01000005">
    <property type="protein sequence ID" value="RXZ57948.1"/>
    <property type="molecule type" value="Genomic_DNA"/>
</dbReference>
<comment type="catalytic activity">
    <reaction evidence="6 9">
        <text>L-proline + NADP(+) = (S)-1-pyrroline-5-carboxylate + NADPH + 2 H(+)</text>
        <dbReference type="Rhea" id="RHEA:14109"/>
        <dbReference type="ChEBI" id="CHEBI:15378"/>
        <dbReference type="ChEBI" id="CHEBI:17388"/>
        <dbReference type="ChEBI" id="CHEBI:57783"/>
        <dbReference type="ChEBI" id="CHEBI:58349"/>
        <dbReference type="ChEBI" id="CHEBI:60039"/>
        <dbReference type="EC" id="1.5.1.2"/>
    </reaction>
</comment>
<dbReference type="SUPFAM" id="SSF48179">
    <property type="entry name" value="6-phosphogluconate dehydrogenase C-terminal domain-like"/>
    <property type="match status" value="1"/>
</dbReference>
<dbReference type="InterPro" id="IPR029036">
    <property type="entry name" value="P5CR_dimer"/>
</dbReference>
<feature type="domain" description="Pyrroline-5-carboxylate reductase dimerisation" evidence="11">
    <location>
        <begin position="163"/>
        <end position="268"/>
    </location>
</feature>
<dbReference type="Proteomes" id="UP000291269">
    <property type="component" value="Unassembled WGS sequence"/>
</dbReference>
<reference evidence="12 13" key="1">
    <citation type="journal article" date="2019" name="Gut">
        <title>Antibiotics-induced monodominance of a novel gut bacterial order.</title>
        <authorList>
            <person name="Hildebrand F."/>
            <person name="Moitinho-Silva L."/>
            <person name="Blasche S."/>
            <person name="Jahn M.T."/>
            <person name="Gossmann T.I."/>
            <person name="Heuerta-Cepas J."/>
            <person name="Hercog R."/>
            <person name="Luetge M."/>
            <person name="Bahram M."/>
            <person name="Pryszlak A."/>
            <person name="Alves R.J."/>
            <person name="Waszak S.M."/>
            <person name="Zhu A."/>
            <person name="Ye L."/>
            <person name="Costea P.I."/>
            <person name="Aalvink S."/>
            <person name="Belzer C."/>
            <person name="Forslund S.K."/>
            <person name="Sunagawa S."/>
            <person name="Hentschel U."/>
            <person name="Merten C."/>
            <person name="Patil K.R."/>
            <person name="Benes V."/>
            <person name="Bork P."/>
        </authorList>
    </citation>
    <scope>NUCLEOTIDE SEQUENCE [LARGE SCALE GENOMIC DNA]</scope>
    <source>
        <strain evidence="12 13">HDS1380</strain>
    </source>
</reference>
<dbReference type="PANTHER" id="PTHR11645:SF0">
    <property type="entry name" value="PYRROLINE-5-CARBOXYLATE REDUCTASE 3"/>
    <property type="match status" value="1"/>
</dbReference>
<dbReference type="UniPathway" id="UPA00098">
    <property type="reaction ID" value="UER00361"/>
</dbReference>
<evidence type="ECO:0000256" key="3">
    <source>
        <dbReference type="ARBA" id="ARBA00022857"/>
    </source>
</evidence>
<organism evidence="12 13">
    <name type="scientific">Candidatus Borkfalkia ceftriaxoniphila</name>
    <dbReference type="NCBI Taxonomy" id="2508949"/>
    <lineage>
        <taxon>Bacteria</taxon>
        <taxon>Bacillati</taxon>
        <taxon>Bacillota</taxon>
        <taxon>Clostridia</taxon>
        <taxon>Christensenellales</taxon>
        <taxon>Christensenellaceae</taxon>
        <taxon>Candidatus Borkfalkia</taxon>
    </lineage>
</organism>
<dbReference type="GO" id="GO:0005737">
    <property type="term" value="C:cytoplasm"/>
    <property type="evidence" value="ECO:0007669"/>
    <property type="project" value="UniProtKB-SubCell"/>
</dbReference>
<accession>A0A4Q2K4N1</accession>
<feature type="binding site" evidence="8">
    <location>
        <begin position="71"/>
        <end position="74"/>
    </location>
    <ligand>
        <name>NADP(+)</name>
        <dbReference type="ChEBI" id="CHEBI:58349"/>
    </ligand>
</feature>
<evidence type="ECO:0000256" key="2">
    <source>
        <dbReference type="ARBA" id="ARBA00022650"/>
    </source>
</evidence>
<evidence type="ECO:0000259" key="11">
    <source>
        <dbReference type="Pfam" id="PF14748"/>
    </source>
</evidence>
<dbReference type="InterPro" id="IPR053790">
    <property type="entry name" value="P5CR-like_CS"/>
</dbReference>
<dbReference type="NCBIfam" id="TIGR00112">
    <property type="entry name" value="proC"/>
    <property type="match status" value="1"/>
</dbReference>
<dbReference type="Gene3D" id="1.10.3730.10">
    <property type="entry name" value="ProC C-terminal domain-like"/>
    <property type="match status" value="1"/>
</dbReference>
<comment type="function">
    <text evidence="5 6">Catalyzes the reduction of 1-pyrroline-5-carboxylate (PCA) to L-proline.</text>
</comment>